<dbReference type="InterPro" id="IPR025110">
    <property type="entry name" value="AMP-bd_C"/>
</dbReference>
<evidence type="ECO:0000259" key="1">
    <source>
        <dbReference type="Pfam" id="PF13193"/>
    </source>
</evidence>
<dbReference type="Pfam" id="PF13193">
    <property type="entry name" value="AMP-binding_C"/>
    <property type="match status" value="1"/>
</dbReference>
<proteinExistence type="predicted"/>
<dbReference type="Proteomes" id="UP000054047">
    <property type="component" value="Unassembled WGS sequence"/>
</dbReference>
<accession>A0A0C2FRU0</accession>
<evidence type="ECO:0000313" key="2">
    <source>
        <dbReference type="EMBL" id="KIH49364.1"/>
    </source>
</evidence>
<name>A0A0C2FRU0_9BILA</name>
<sequence>MSSPPRPVKGNCAFVMMLVSPTEIEEVLIAHPKITDCCVIGVPDDKHGEVPLAFIVANSINEESIHAHVKERLAPFKRLRGGIKFLDVIPRTPTGKTLKRKLKDEYLKTLKWERKDGYLIPLKP</sequence>
<gene>
    <name evidence="2" type="ORF">ANCDUO_20561</name>
</gene>
<protein>
    <recommendedName>
        <fullName evidence="1">AMP-binding enzyme C-terminal domain-containing protein</fullName>
    </recommendedName>
</protein>
<reference evidence="2 3" key="1">
    <citation type="submission" date="2013-12" db="EMBL/GenBank/DDBJ databases">
        <title>Draft genome of the parsitic nematode Ancylostoma duodenale.</title>
        <authorList>
            <person name="Mitreva M."/>
        </authorList>
    </citation>
    <scope>NUCLEOTIDE SEQUENCE [LARGE SCALE GENOMIC DNA]</scope>
    <source>
        <strain evidence="2 3">Zhejiang</strain>
    </source>
</reference>
<organism evidence="2 3">
    <name type="scientific">Ancylostoma duodenale</name>
    <dbReference type="NCBI Taxonomy" id="51022"/>
    <lineage>
        <taxon>Eukaryota</taxon>
        <taxon>Metazoa</taxon>
        <taxon>Ecdysozoa</taxon>
        <taxon>Nematoda</taxon>
        <taxon>Chromadorea</taxon>
        <taxon>Rhabditida</taxon>
        <taxon>Rhabditina</taxon>
        <taxon>Rhabditomorpha</taxon>
        <taxon>Strongyloidea</taxon>
        <taxon>Ancylostomatidae</taxon>
        <taxon>Ancylostomatinae</taxon>
        <taxon>Ancylostoma</taxon>
    </lineage>
</organism>
<dbReference type="SUPFAM" id="SSF56801">
    <property type="entry name" value="Acetyl-CoA synthetase-like"/>
    <property type="match status" value="1"/>
</dbReference>
<dbReference type="InterPro" id="IPR045851">
    <property type="entry name" value="AMP-bd_C_sf"/>
</dbReference>
<evidence type="ECO:0000313" key="3">
    <source>
        <dbReference type="Proteomes" id="UP000054047"/>
    </source>
</evidence>
<dbReference type="GO" id="GO:0016405">
    <property type="term" value="F:CoA-ligase activity"/>
    <property type="evidence" value="ECO:0007669"/>
    <property type="project" value="TreeGrafter"/>
</dbReference>
<dbReference type="AlphaFoldDB" id="A0A0C2FRU0"/>
<dbReference type="OrthoDB" id="10253869at2759"/>
<dbReference type="Gene3D" id="3.30.300.30">
    <property type="match status" value="1"/>
</dbReference>
<dbReference type="EMBL" id="KN753799">
    <property type="protein sequence ID" value="KIH49364.1"/>
    <property type="molecule type" value="Genomic_DNA"/>
</dbReference>
<keyword evidence="3" id="KW-1185">Reference proteome</keyword>
<feature type="domain" description="AMP-binding enzyme C-terminal" evidence="1">
    <location>
        <begin position="23"/>
        <end position="96"/>
    </location>
</feature>
<dbReference type="PANTHER" id="PTHR24096">
    <property type="entry name" value="LONG-CHAIN-FATTY-ACID--COA LIGASE"/>
    <property type="match status" value="1"/>
</dbReference>